<comment type="caution">
    <text evidence="1">The sequence shown here is derived from an EMBL/GenBank/DDBJ whole genome shotgun (WGS) entry which is preliminary data.</text>
</comment>
<proteinExistence type="predicted"/>
<name>X6P133_RETFI</name>
<protein>
    <submittedName>
        <fullName evidence="1">Uncharacterized protein</fullName>
    </submittedName>
</protein>
<accession>X6P133</accession>
<evidence type="ECO:0000313" key="1">
    <source>
        <dbReference type="EMBL" id="ETO31257.1"/>
    </source>
</evidence>
<reference evidence="1 2" key="1">
    <citation type="journal article" date="2013" name="Curr. Biol.">
        <title>The Genome of the Foraminiferan Reticulomyxa filosa.</title>
        <authorList>
            <person name="Glockner G."/>
            <person name="Hulsmann N."/>
            <person name="Schleicher M."/>
            <person name="Noegel A.A."/>
            <person name="Eichinger L."/>
            <person name="Gallinger C."/>
            <person name="Pawlowski J."/>
            <person name="Sierra R."/>
            <person name="Euteneuer U."/>
            <person name="Pillet L."/>
            <person name="Moustafa A."/>
            <person name="Platzer M."/>
            <person name="Groth M."/>
            <person name="Szafranski K."/>
            <person name="Schliwa M."/>
        </authorList>
    </citation>
    <scope>NUCLEOTIDE SEQUENCE [LARGE SCALE GENOMIC DNA]</scope>
</reference>
<gene>
    <name evidence="1" type="ORF">RFI_05863</name>
</gene>
<evidence type="ECO:0000313" key="2">
    <source>
        <dbReference type="Proteomes" id="UP000023152"/>
    </source>
</evidence>
<sequence>GRKAISFSLAQNEILRLLEYNREACDLNHKMLKKLFGANMELVNVQHSSLSYKQKAKMGNDFASDYLLFTNINDNKNRLDLESIRKYLQTIIESSKKYDVGASHTSMFFGIQSDHNNSMNTFWKPLADRCGVSVVLQDTFLYAIGIKKNVQEFERRMLSILKDCINWECNNNEFFQKVAHVVTDPSSTIFQNNDLRCAYWDHHNNKALIFGDWAHSHAKKESVQEALRLLSQQ</sequence>
<feature type="non-terminal residue" evidence="1">
    <location>
        <position position="1"/>
    </location>
</feature>
<organism evidence="1 2">
    <name type="scientific">Reticulomyxa filosa</name>
    <dbReference type="NCBI Taxonomy" id="46433"/>
    <lineage>
        <taxon>Eukaryota</taxon>
        <taxon>Sar</taxon>
        <taxon>Rhizaria</taxon>
        <taxon>Retaria</taxon>
        <taxon>Foraminifera</taxon>
        <taxon>Monothalamids</taxon>
        <taxon>Reticulomyxidae</taxon>
        <taxon>Reticulomyxa</taxon>
    </lineage>
</organism>
<dbReference type="EMBL" id="ASPP01005046">
    <property type="protein sequence ID" value="ETO31257.1"/>
    <property type="molecule type" value="Genomic_DNA"/>
</dbReference>
<keyword evidence="2" id="KW-1185">Reference proteome</keyword>
<dbReference type="Proteomes" id="UP000023152">
    <property type="component" value="Unassembled WGS sequence"/>
</dbReference>
<dbReference type="AlphaFoldDB" id="X6P133"/>